<dbReference type="GO" id="GO:0003725">
    <property type="term" value="F:double-stranded RNA binding"/>
    <property type="evidence" value="ECO:0007669"/>
    <property type="project" value="InterPro"/>
</dbReference>
<feature type="domain" description="YrdC-like" evidence="1">
    <location>
        <begin position="14"/>
        <end position="203"/>
    </location>
</feature>
<dbReference type="PANTHER" id="PTHR42828:SF3">
    <property type="entry name" value="THREONYLCARBAMOYL-AMP SYNTHASE"/>
    <property type="match status" value="1"/>
</dbReference>
<sequence length="207" mass="22833">MTTILRTYETSINERYIEVATKALKDGQLIVYPTDTLYAIGCDALNARAIERICHLKNINPQKVNLSIICNDISQAAEYVKIDNRAYRILKSCLPGPYTFILPAATTLPRIFKGRKVVGVRIPNNDIARCLAHALGNPLLSASALSETDVDFMHEIVNPEMIARRYESEASFIIDGGEGRTVSSTVVDLTDSSNPVIVREGAGNFEM</sequence>
<accession>A0A1Z2XHP1</accession>
<dbReference type="STRING" id="1796646.A4V02_09635"/>
<dbReference type="KEGG" id="pary:A4V02_09635"/>
<dbReference type="OrthoDB" id="9814580at2"/>
<dbReference type="EMBL" id="CP015402">
    <property type="protein sequence ID" value="ANU63956.1"/>
    <property type="molecule type" value="Genomic_DNA"/>
</dbReference>
<dbReference type="RefSeq" id="WP_068961252.1">
    <property type="nucleotide sequence ID" value="NZ_CAJTAP010000003.1"/>
</dbReference>
<dbReference type="Proteomes" id="UP000186351">
    <property type="component" value="Chromosome"/>
</dbReference>
<dbReference type="GeneID" id="65537129"/>
<dbReference type="InterPro" id="IPR052532">
    <property type="entry name" value="SUA5_domain"/>
</dbReference>
<name>A0A1B1SAY2_9BACT</name>
<gene>
    <name evidence="2" type="ORF">A4V02_09635</name>
</gene>
<evidence type="ECO:0000259" key="1">
    <source>
        <dbReference type="PROSITE" id="PS51163"/>
    </source>
</evidence>
<organism evidence="2 3">
    <name type="scientific">Muribaculum intestinale</name>
    <dbReference type="NCBI Taxonomy" id="1796646"/>
    <lineage>
        <taxon>Bacteria</taxon>
        <taxon>Pseudomonadati</taxon>
        <taxon>Bacteroidota</taxon>
        <taxon>Bacteroidia</taxon>
        <taxon>Bacteroidales</taxon>
        <taxon>Muribaculaceae</taxon>
        <taxon>Muribaculum</taxon>
    </lineage>
</organism>
<dbReference type="PROSITE" id="PS51163">
    <property type="entry name" value="YRDC"/>
    <property type="match status" value="1"/>
</dbReference>
<keyword evidence="3" id="KW-1185">Reference proteome</keyword>
<proteinExistence type="predicted"/>
<evidence type="ECO:0000313" key="2">
    <source>
        <dbReference type="EMBL" id="ANU63956.1"/>
    </source>
</evidence>
<dbReference type="InterPro" id="IPR017945">
    <property type="entry name" value="DHBP_synth_RibB-like_a/b_dom"/>
</dbReference>
<dbReference type="Pfam" id="PF01300">
    <property type="entry name" value="Sua5_yciO_yrdC"/>
    <property type="match status" value="1"/>
</dbReference>
<dbReference type="NCBIfam" id="TIGR00057">
    <property type="entry name" value="L-threonylcarbamoyladenylate synthase"/>
    <property type="match status" value="1"/>
</dbReference>
<reference evidence="3" key="1">
    <citation type="submission" date="2016-04" db="EMBL/GenBank/DDBJ databases">
        <title>Complete Genome Sequences of Twelve Strains of a Stable Defined Moderately Diverse Mouse Microbiota 2 (sDMDMm2).</title>
        <authorList>
            <person name="Uchimura Y."/>
            <person name="Wyss M."/>
            <person name="Brugiroux S."/>
            <person name="Limenitakis J.P."/>
            <person name="Stecher B."/>
            <person name="McCoy K.D."/>
            <person name="Macpherson A.J."/>
        </authorList>
    </citation>
    <scope>NUCLEOTIDE SEQUENCE [LARGE SCALE GENOMIC DNA]</scope>
    <source>
        <strain evidence="3">YL27</strain>
    </source>
</reference>
<accession>A0A1B1SAY2</accession>
<dbReference type="InterPro" id="IPR006070">
    <property type="entry name" value="Sua5-like_dom"/>
</dbReference>
<dbReference type="Gene3D" id="3.90.870.10">
    <property type="entry name" value="DHBP synthase"/>
    <property type="match status" value="1"/>
</dbReference>
<dbReference type="SUPFAM" id="SSF55821">
    <property type="entry name" value="YrdC/RibB"/>
    <property type="match status" value="1"/>
</dbReference>
<protein>
    <submittedName>
        <fullName evidence="2">Threonylcarbamoyl-AMP synthase</fullName>
    </submittedName>
</protein>
<dbReference type="AlphaFoldDB" id="A0A1B1SAY2"/>
<evidence type="ECO:0000313" key="3">
    <source>
        <dbReference type="Proteomes" id="UP000186351"/>
    </source>
</evidence>
<dbReference type="PANTHER" id="PTHR42828">
    <property type="entry name" value="DHBP SYNTHASE RIBB-LIKE ALPHA/BETA DOMAIN-CONTAINING PROTEIN"/>
    <property type="match status" value="1"/>
</dbReference>